<gene>
    <name evidence="1" type="ORF">QBC37DRAFT_356333</name>
</gene>
<comment type="caution">
    <text evidence="1">The sequence shown here is derived from an EMBL/GenBank/DDBJ whole genome shotgun (WGS) entry which is preliminary data.</text>
</comment>
<protein>
    <submittedName>
        <fullName evidence="1">Uncharacterized protein</fullName>
    </submittedName>
</protein>
<reference evidence="1" key="2">
    <citation type="submission" date="2023-05" db="EMBL/GenBank/DDBJ databases">
        <authorList>
            <consortium name="Lawrence Berkeley National Laboratory"/>
            <person name="Steindorff A."/>
            <person name="Hensen N."/>
            <person name="Bonometti L."/>
            <person name="Westerberg I."/>
            <person name="Brannstrom I.O."/>
            <person name="Guillou S."/>
            <person name="Cros-Aarteil S."/>
            <person name="Calhoun S."/>
            <person name="Haridas S."/>
            <person name="Kuo A."/>
            <person name="Mondo S."/>
            <person name="Pangilinan J."/>
            <person name="Riley R."/>
            <person name="Labutti K."/>
            <person name="Andreopoulos B."/>
            <person name="Lipzen A."/>
            <person name="Chen C."/>
            <person name="Yanf M."/>
            <person name="Daum C."/>
            <person name="Ng V."/>
            <person name="Clum A."/>
            <person name="Ohm R."/>
            <person name="Martin F."/>
            <person name="Silar P."/>
            <person name="Natvig D."/>
            <person name="Lalanne C."/>
            <person name="Gautier V."/>
            <person name="Ament-Velasquez S.L."/>
            <person name="Kruys A."/>
            <person name="Hutchinson M.I."/>
            <person name="Powell A.J."/>
            <person name="Barry K."/>
            <person name="Miller A.N."/>
            <person name="Grigoriev I.V."/>
            <person name="Debuchy R."/>
            <person name="Gladieux P."/>
            <person name="Thoren M.H."/>
            <person name="Johannesson H."/>
        </authorList>
    </citation>
    <scope>NUCLEOTIDE SEQUENCE</scope>
    <source>
        <strain evidence="1">PSN293</strain>
    </source>
</reference>
<evidence type="ECO:0000313" key="1">
    <source>
        <dbReference type="EMBL" id="KAK4206817.1"/>
    </source>
</evidence>
<keyword evidence="2" id="KW-1185">Reference proteome</keyword>
<name>A0AAN6Y011_9PEZI</name>
<proteinExistence type="predicted"/>
<dbReference type="EMBL" id="MU858348">
    <property type="protein sequence ID" value="KAK4206817.1"/>
    <property type="molecule type" value="Genomic_DNA"/>
</dbReference>
<sequence length="139" mass="14468">NCGGTWGRCANINPNVCCIGSGFSVQAKGIPIGWHITLTGRSGGNCNGGGASNTNQGQSHVCVNGGYYTGSFYTFNGKKRAAGSPESECQRPDVLGFADGTEYDLTSLTDDEIDALLPSAFNATSIADAPEELKLLQIK</sequence>
<feature type="non-terminal residue" evidence="1">
    <location>
        <position position="1"/>
    </location>
</feature>
<reference evidence="1" key="1">
    <citation type="journal article" date="2023" name="Mol. Phylogenet. Evol.">
        <title>Genome-scale phylogeny and comparative genomics of the fungal order Sordariales.</title>
        <authorList>
            <person name="Hensen N."/>
            <person name="Bonometti L."/>
            <person name="Westerberg I."/>
            <person name="Brannstrom I.O."/>
            <person name="Guillou S."/>
            <person name="Cros-Aarteil S."/>
            <person name="Calhoun S."/>
            <person name="Haridas S."/>
            <person name="Kuo A."/>
            <person name="Mondo S."/>
            <person name="Pangilinan J."/>
            <person name="Riley R."/>
            <person name="LaButti K."/>
            <person name="Andreopoulos B."/>
            <person name="Lipzen A."/>
            <person name="Chen C."/>
            <person name="Yan M."/>
            <person name="Daum C."/>
            <person name="Ng V."/>
            <person name="Clum A."/>
            <person name="Steindorff A."/>
            <person name="Ohm R.A."/>
            <person name="Martin F."/>
            <person name="Silar P."/>
            <person name="Natvig D.O."/>
            <person name="Lalanne C."/>
            <person name="Gautier V."/>
            <person name="Ament-Velasquez S.L."/>
            <person name="Kruys A."/>
            <person name="Hutchinson M.I."/>
            <person name="Powell A.J."/>
            <person name="Barry K."/>
            <person name="Miller A.N."/>
            <person name="Grigoriev I.V."/>
            <person name="Debuchy R."/>
            <person name="Gladieux P."/>
            <person name="Hiltunen Thoren M."/>
            <person name="Johannesson H."/>
        </authorList>
    </citation>
    <scope>NUCLEOTIDE SEQUENCE</scope>
    <source>
        <strain evidence="1">PSN293</strain>
    </source>
</reference>
<dbReference type="AlphaFoldDB" id="A0AAN6Y011"/>
<organism evidence="1 2">
    <name type="scientific">Rhypophila decipiens</name>
    <dbReference type="NCBI Taxonomy" id="261697"/>
    <lineage>
        <taxon>Eukaryota</taxon>
        <taxon>Fungi</taxon>
        <taxon>Dikarya</taxon>
        <taxon>Ascomycota</taxon>
        <taxon>Pezizomycotina</taxon>
        <taxon>Sordariomycetes</taxon>
        <taxon>Sordariomycetidae</taxon>
        <taxon>Sordariales</taxon>
        <taxon>Naviculisporaceae</taxon>
        <taxon>Rhypophila</taxon>
    </lineage>
</organism>
<evidence type="ECO:0000313" key="2">
    <source>
        <dbReference type="Proteomes" id="UP001301769"/>
    </source>
</evidence>
<accession>A0AAN6Y011</accession>
<dbReference type="Proteomes" id="UP001301769">
    <property type="component" value="Unassembled WGS sequence"/>
</dbReference>